<dbReference type="AlphaFoldDB" id="A0A816B1F3"/>
<accession>A0A816B1F3</accession>
<name>A0A816B1F3_9BILA</name>
<dbReference type="Proteomes" id="UP000663829">
    <property type="component" value="Unassembled WGS sequence"/>
</dbReference>
<keyword evidence="4" id="KW-1185">Reference proteome</keyword>
<dbReference type="PROSITE" id="PS50144">
    <property type="entry name" value="MATH"/>
    <property type="match status" value="1"/>
</dbReference>
<proteinExistence type="predicted"/>
<dbReference type="SMART" id="SM00061">
    <property type="entry name" value="MATH"/>
    <property type="match status" value="1"/>
</dbReference>
<evidence type="ECO:0000313" key="3">
    <source>
        <dbReference type="EMBL" id="CAF4480961.1"/>
    </source>
</evidence>
<dbReference type="PANTHER" id="PTHR10131">
    <property type="entry name" value="TNF RECEPTOR ASSOCIATED FACTOR"/>
    <property type="match status" value="1"/>
</dbReference>
<comment type="caution">
    <text evidence="2">The sequence shown here is derived from an EMBL/GenBank/DDBJ whole genome shotgun (WGS) entry which is preliminary data.</text>
</comment>
<gene>
    <name evidence="2" type="ORF">GPM918_LOCUS42565</name>
    <name evidence="3" type="ORF">SRO942_LOCUS43831</name>
</gene>
<evidence type="ECO:0000313" key="4">
    <source>
        <dbReference type="Proteomes" id="UP000663829"/>
    </source>
</evidence>
<dbReference type="Pfam" id="PF21355">
    <property type="entry name" value="TRAF-mep_MATH"/>
    <property type="match status" value="1"/>
</dbReference>
<feature type="domain" description="MATH" evidence="1">
    <location>
        <begin position="139"/>
        <end position="267"/>
    </location>
</feature>
<dbReference type="CDD" id="cd00270">
    <property type="entry name" value="MATH_TRAF_C"/>
    <property type="match status" value="1"/>
</dbReference>
<dbReference type="InterPro" id="IPR002083">
    <property type="entry name" value="MATH/TRAF_dom"/>
</dbReference>
<organism evidence="2 4">
    <name type="scientific">Didymodactylos carnosus</name>
    <dbReference type="NCBI Taxonomy" id="1234261"/>
    <lineage>
        <taxon>Eukaryota</taxon>
        <taxon>Metazoa</taxon>
        <taxon>Spiralia</taxon>
        <taxon>Gnathifera</taxon>
        <taxon>Rotifera</taxon>
        <taxon>Eurotatoria</taxon>
        <taxon>Bdelloidea</taxon>
        <taxon>Philodinida</taxon>
        <taxon>Philodinidae</taxon>
        <taxon>Didymodactylos</taxon>
    </lineage>
</organism>
<dbReference type="SUPFAM" id="SSF49599">
    <property type="entry name" value="TRAF domain-like"/>
    <property type="match status" value="1"/>
</dbReference>
<dbReference type="EMBL" id="CAJOBC010102616">
    <property type="protein sequence ID" value="CAF4480961.1"/>
    <property type="molecule type" value="Genomic_DNA"/>
</dbReference>
<dbReference type="InterPro" id="IPR008974">
    <property type="entry name" value="TRAF-like"/>
</dbReference>
<dbReference type="PANTHER" id="PTHR10131:SF94">
    <property type="entry name" value="TNF RECEPTOR-ASSOCIATED FACTOR 4"/>
    <property type="match status" value="1"/>
</dbReference>
<dbReference type="GO" id="GO:0043122">
    <property type="term" value="P:regulation of canonical NF-kappaB signal transduction"/>
    <property type="evidence" value="ECO:0007669"/>
    <property type="project" value="TreeGrafter"/>
</dbReference>
<protein>
    <recommendedName>
        <fullName evidence="1">MATH domain-containing protein</fullName>
    </recommendedName>
</protein>
<sequence length="267" mass="30912">IPESNLHQHYLTELHRRCLMVYIHHHILRIHSPINETNSELYSKVIDNLNEKNNQMYETLKILTSGIETLITDSTSLNNGYLQLKSSVDVYREEHLKLRKSEEEKNALISAVQLNQEILQQSLTDLKQTVENVEHISYNGTFIWRLENIAQHMADALSDKQLSLYSPPFYSSPTGYKMCMRIHLGGDGHARKSHISLFFVLMKGEYDAILQWPFHFKVTFCLFDQSEQRRHIVESFRPDVSSTSFHIPLTTMNVASGIPKLIIRCVG</sequence>
<feature type="non-terminal residue" evidence="2">
    <location>
        <position position="1"/>
    </location>
</feature>
<evidence type="ECO:0000313" key="2">
    <source>
        <dbReference type="EMBL" id="CAF1602827.1"/>
    </source>
</evidence>
<reference evidence="2" key="1">
    <citation type="submission" date="2021-02" db="EMBL/GenBank/DDBJ databases">
        <authorList>
            <person name="Nowell W R."/>
        </authorList>
    </citation>
    <scope>NUCLEOTIDE SEQUENCE</scope>
</reference>
<dbReference type="OrthoDB" id="6499288at2759"/>
<dbReference type="InterPro" id="IPR049342">
    <property type="entry name" value="TRAF1-6_MATH_dom"/>
</dbReference>
<dbReference type="Proteomes" id="UP000681722">
    <property type="component" value="Unassembled WGS sequence"/>
</dbReference>
<dbReference type="Gene3D" id="2.60.210.10">
    <property type="entry name" value="Apoptosis, Tumor Necrosis Factor Receptor Associated Protein 2, Chain A"/>
    <property type="match status" value="1"/>
</dbReference>
<evidence type="ECO:0000259" key="1">
    <source>
        <dbReference type="PROSITE" id="PS50144"/>
    </source>
</evidence>
<dbReference type="EMBL" id="CAJNOQ010036145">
    <property type="protein sequence ID" value="CAF1602827.1"/>
    <property type="molecule type" value="Genomic_DNA"/>
</dbReference>